<evidence type="ECO:0000313" key="1">
    <source>
        <dbReference type="EMBL" id="AYQ99231.1"/>
    </source>
</evidence>
<protein>
    <submittedName>
        <fullName evidence="1">Uncharacterized protein</fullName>
    </submittedName>
</protein>
<evidence type="ECO:0000313" key="2">
    <source>
        <dbReference type="Proteomes" id="UP000279277"/>
    </source>
</evidence>
<reference evidence="1 2" key="1">
    <citation type="submission" date="2018-10" db="EMBL/GenBank/DDBJ databases">
        <authorList>
            <person name="Zack K."/>
            <person name="Garlena R.A."/>
            <person name="Russell D.A."/>
            <person name="Pope W.H."/>
            <person name="Jacobs-Sera D."/>
            <person name="Hatfull G.F."/>
        </authorList>
    </citation>
    <scope>NUCLEOTIDE SEQUENCE [LARGE SCALE GENOMIC DNA]</scope>
</reference>
<accession>A0A3G3LYN8</accession>
<gene>
    <name evidence="1" type="primary">10</name>
    <name evidence="1" type="ORF">PBI_CANTARE_10</name>
</gene>
<proteinExistence type="predicted"/>
<keyword evidence="2" id="KW-1185">Reference proteome</keyword>
<dbReference type="RefSeq" id="YP_010676585.1">
    <property type="nucleotide sequence ID" value="NC_071014.1"/>
</dbReference>
<sequence length="79" mass="9183">MADPTEPMIAENQLIIDEVSGFALNIPAEKQLPYAWWITYPEHYKAILEMRKVFGIKITDNLDVEEDEEALERLFGEEN</sequence>
<dbReference type="EMBL" id="MK016493">
    <property type="protein sequence ID" value="AYQ99231.1"/>
    <property type="molecule type" value="Genomic_DNA"/>
</dbReference>
<organism evidence="1 2">
    <name type="scientific">Brevibacterium phage Cantare</name>
    <dbReference type="NCBI Taxonomy" id="2338395"/>
    <lineage>
        <taxon>Viruses</taxon>
        <taxon>Duplodnaviria</taxon>
        <taxon>Heunggongvirae</taxon>
        <taxon>Uroviricota</taxon>
        <taxon>Caudoviricetes</taxon>
        <taxon>Cantarevirus</taxon>
        <taxon>Cantarevirus cantare</taxon>
    </lineage>
</organism>
<dbReference type="KEGG" id="vg:77952947"/>
<dbReference type="Proteomes" id="UP000279277">
    <property type="component" value="Segment"/>
</dbReference>
<name>A0A3G3LYN8_9CAUD</name>
<dbReference type="GeneID" id="77952947"/>